<dbReference type="PANTHER" id="PTHR42781:SF4">
    <property type="entry name" value="SPERMIDINE_PUTRESCINE IMPORT ATP-BINDING PROTEIN POTA"/>
    <property type="match status" value="1"/>
</dbReference>
<keyword evidence="6" id="KW-1185">Reference proteome</keyword>
<dbReference type="SUPFAM" id="SSF52540">
    <property type="entry name" value="P-loop containing nucleoside triphosphate hydrolases"/>
    <property type="match status" value="1"/>
</dbReference>
<protein>
    <submittedName>
        <fullName evidence="5">ATP-binding cassette domain-containing protein</fullName>
    </submittedName>
</protein>
<dbReference type="InterPro" id="IPR050093">
    <property type="entry name" value="ABC_SmlMolc_Importer"/>
</dbReference>
<evidence type="ECO:0000256" key="1">
    <source>
        <dbReference type="ARBA" id="ARBA00022448"/>
    </source>
</evidence>
<keyword evidence="1" id="KW-0813">Transport</keyword>
<dbReference type="EMBL" id="CP079105">
    <property type="protein sequence ID" value="QXQ16084.1"/>
    <property type="molecule type" value="Genomic_DNA"/>
</dbReference>
<organism evidence="5 6">
    <name type="scientific">Skermania pinensis</name>
    <dbReference type="NCBI Taxonomy" id="39122"/>
    <lineage>
        <taxon>Bacteria</taxon>
        <taxon>Bacillati</taxon>
        <taxon>Actinomycetota</taxon>
        <taxon>Actinomycetes</taxon>
        <taxon>Mycobacteriales</taxon>
        <taxon>Gordoniaceae</taxon>
        <taxon>Skermania</taxon>
    </lineage>
</organism>
<reference evidence="5" key="1">
    <citation type="submission" date="2021-07" db="EMBL/GenBank/DDBJ databases">
        <title>Candidatus Kaistella beijingensis sp. nov. isolated from a municipal wastewater treatment plant is involved in sludge foaming.</title>
        <authorList>
            <person name="Song Y."/>
            <person name="Liu S.-J."/>
        </authorList>
    </citation>
    <scope>NUCLEOTIDE SEQUENCE</scope>
    <source>
        <strain evidence="5">DSM 43998</strain>
    </source>
</reference>
<dbReference type="GO" id="GO:0005524">
    <property type="term" value="F:ATP binding"/>
    <property type="evidence" value="ECO:0007669"/>
    <property type="project" value="UniProtKB-KW"/>
</dbReference>
<proteinExistence type="predicted"/>
<evidence type="ECO:0000259" key="4">
    <source>
        <dbReference type="PROSITE" id="PS50893"/>
    </source>
</evidence>
<name>A0ABX8SGJ3_9ACTN</name>
<evidence type="ECO:0000256" key="2">
    <source>
        <dbReference type="ARBA" id="ARBA00022741"/>
    </source>
</evidence>
<dbReference type="Proteomes" id="UP000887023">
    <property type="component" value="Chromosome"/>
</dbReference>
<gene>
    <name evidence="5" type="ORF">KV203_19360</name>
</gene>
<evidence type="ECO:0000313" key="6">
    <source>
        <dbReference type="Proteomes" id="UP000887023"/>
    </source>
</evidence>
<dbReference type="Pfam" id="PF00005">
    <property type="entry name" value="ABC_tran"/>
    <property type="match status" value="1"/>
</dbReference>
<dbReference type="PROSITE" id="PS00211">
    <property type="entry name" value="ABC_TRANSPORTER_1"/>
    <property type="match status" value="1"/>
</dbReference>
<sequence>MVSGLTLDLAVPERDVAVRLQIAAGEVLALLGPNGAGKSTVLEVIAGLIPDGGSVCLAGRELAGRPPSRRPVGLLSQQPLLFPHLSATANVAFPLRCRRVGRAQSRRRAGELLGAVGVGDLGGRKPAQLSGGQAQRVAIARALAAEPEVLLLDEPLAALDAAAAPAIRALLREVLRRRRHIAIVVSHDVADVVALADRVAVLEQGRVVEQGALADVVGGPRNDFVGRMTGTFGADIGIPPADPA</sequence>
<dbReference type="PROSITE" id="PS50893">
    <property type="entry name" value="ABC_TRANSPORTER_2"/>
    <property type="match status" value="1"/>
</dbReference>
<dbReference type="InterPro" id="IPR003593">
    <property type="entry name" value="AAA+_ATPase"/>
</dbReference>
<keyword evidence="3 5" id="KW-0067">ATP-binding</keyword>
<accession>A0ABX8SGJ3</accession>
<evidence type="ECO:0000313" key="5">
    <source>
        <dbReference type="EMBL" id="QXQ16084.1"/>
    </source>
</evidence>
<dbReference type="Gene3D" id="3.40.50.300">
    <property type="entry name" value="P-loop containing nucleotide triphosphate hydrolases"/>
    <property type="match status" value="1"/>
</dbReference>
<dbReference type="PANTHER" id="PTHR42781">
    <property type="entry name" value="SPERMIDINE/PUTRESCINE IMPORT ATP-BINDING PROTEIN POTA"/>
    <property type="match status" value="1"/>
</dbReference>
<dbReference type="InterPro" id="IPR003439">
    <property type="entry name" value="ABC_transporter-like_ATP-bd"/>
</dbReference>
<dbReference type="SMART" id="SM00382">
    <property type="entry name" value="AAA"/>
    <property type="match status" value="1"/>
</dbReference>
<evidence type="ECO:0000256" key="3">
    <source>
        <dbReference type="ARBA" id="ARBA00022840"/>
    </source>
</evidence>
<dbReference type="InterPro" id="IPR017871">
    <property type="entry name" value="ABC_transporter-like_CS"/>
</dbReference>
<keyword evidence="2" id="KW-0547">Nucleotide-binding</keyword>
<dbReference type="InterPro" id="IPR027417">
    <property type="entry name" value="P-loop_NTPase"/>
</dbReference>
<feature type="domain" description="ABC transporter" evidence="4">
    <location>
        <begin position="2"/>
        <end position="229"/>
    </location>
</feature>